<sequence length="140" mass="15567">MFGGKDDCVARDGNQVDETPSTKSSDGFEGAQVEEDQPEGTTRLDPDLVEIVAPNIEQRMEIVIKSSWAITDIEIGHLGAGEKKTRFITAYQFLEVATPGAYTDKVYPYIFSKDVALMDSSFYQLVTNLRLPSLNVERPM</sequence>
<name>A0A2Z7B7R2_9LAMI</name>
<evidence type="ECO:0000313" key="2">
    <source>
        <dbReference type="EMBL" id="KZV27775.1"/>
    </source>
</evidence>
<feature type="compositionally biased region" description="Polar residues" evidence="1">
    <location>
        <begin position="16"/>
        <end position="25"/>
    </location>
</feature>
<feature type="compositionally biased region" description="Basic and acidic residues" evidence="1">
    <location>
        <begin position="1"/>
        <end position="10"/>
    </location>
</feature>
<keyword evidence="3" id="KW-1185">Reference proteome</keyword>
<dbReference type="EMBL" id="KV010302">
    <property type="protein sequence ID" value="KZV27775.1"/>
    <property type="molecule type" value="Genomic_DNA"/>
</dbReference>
<feature type="region of interest" description="Disordered" evidence="1">
    <location>
        <begin position="1"/>
        <end position="46"/>
    </location>
</feature>
<accession>A0A2Z7B7R2</accession>
<dbReference type="Proteomes" id="UP000250235">
    <property type="component" value="Unassembled WGS sequence"/>
</dbReference>
<proteinExistence type="predicted"/>
<gene>
    <name evidence="2" type="ORF">F511_40228</name>
</gene>
<evidence type="ECO:0000256" key="1">
    <source>
        <dbReference type="SAM" id="MobiDB-lite"/>
    </source>
</evidence>
<protein>
    <submittedName>
        <fullName evidence="2">Uncharacterized protein</fullName>
    </submittedName>
</protein>
<reference evidence="2 3" key="1">
    <citation type="journal article" date="2015" name="Proc. Natl. Acad. Sci. U.S.A.">
        <title>The resurrection genome of Boea hygrometrica: A blueprint for survival of dehydration.</title>
        <authorList>
            <person name="Xiao L."/>
            <person name="Yang G."/>
            <person name="Zhang L."/>
            <person name="Yang X."/>
            <person name="Zhao S."/>
            <person name="Ji Z."/>
            <person name="Zhou Q."/>
            <person name="Hu M."/>
            <person name="Wang Y."/>
            <person name="Chen M."/>
            <person name="Xu Y."/>
            <person name="Jin H."/>
            <person name="Xiao X."/>
            <person name="Hu G."/>
            <person name="Bao F."/>
            <person name="Hu Y."/>
            <person name="Wan P."/>
            <person name="Li L."/>
            <person name="Deng X."/>
            <person name="Kuang T."/>
            <person name="Xiang C."/>
            <person name="Zhu J.K."/>
            <person name="Oliver M.J."/>
            <person name="He Y."/>
        </authorList>
    </citation>
    <scope>NUCLEOTIDE SEQUENCE [LARGE SCALE GENOMIC DNA]</scope>
    <source>
        <strain evidence="3">cv. XS01</strain>
    </source>
</reference>
<evidence type="ECO:0000313" key="3">
    <source>
        <dbReference type="Proteomes" id="UP000250235"/>
    </source>
</evidence>
<dbReference type="AlphaFoldDB" id="A0A2Z7B7R2"/>
<organism evidence="2 3">
    <name type="scientific">Dorcoceras hygrometricum</name>
    <dbReference type="NCBI Taxonomy" id="472368"/>
    <lineage>
        <taxon>Eukaryota</taxon>
        <taxon>Viridiplantae</taxon>
        <taxon>Streptophyta</taxon>
        <taxon>Embryophyta</taxon>
        <taxon>Tracheophyta</taxon>
        <taxon>Spermatophyta</taxon>
        <taxon>Magnoliopsida</taxon>
        <taxon>eudicotyledons</taxon>
        <taxon>Gunneridae</taxon>
        <taxon>Pentapetalae</taxon>
        <taxon>asterids</taxon>
        <taxon>lamiids</taxon>
        <taxon>Lamiales</taxon>
        <taxon>Gesneriaceae</taxon>
        <taxon>Didymocarpoideae</taxon>
        <taxon>Trichosporeae</taxon>
        <taxon>Loxocarpinae</taxon>
        <taxon>Dorcoceras</taxon>
    </lineage>
</organism>